<proteinExistence type="predicted"/>
<evidence type="ECO:0000313" key="1">
    <source>
        <dbReference type="EMBL" id="KRO08985.1"/>
    </source>
</evidence>
<comment type="caution">
    <text evidence="1">The sequence shown here is derived from an EMBL/GenBank/DDBJ whole genome shotgun (WGS) entry which is preliminary data.</text>
</comment>
<name>A0A0R2M517_9LACO</name>
<evidence type="ECO:0000313" key="2">
    <source>
        <dbReference type="Proteomes" id="UP000051783"/>
    </source>
</evidence>
<dbReference type="AlphaFoldDB" id="A0A0R2M517"/>
<dbReference type="PATRIC" id="fig|942150.3.peg.114"/>
<reference evidence="1 2" key="1">
    <citation type="journal article" date="2015" name="Genome Announc.">
        <title>Expanding the biotechnology potential of lactobacilli through comparative genomics of 213 strains and associated genera.</title>
        <authorList>
            <person name="Sun Z."/>
            <person name="Harris H.M."/>
            <person name="McCann A."/>
            <person name="Guo C."/>
            <person name="Argimon S."/>
            <person name="Zhang W."/>
            <person name="Yang X."/>
            <person name="Jeffery I.B."/>
            <person name="Cooney J.C."/>
            <person name="Kagawa T.F."/>
            <person name="Liu W."/>
            <person name="Song Y."/>
            <person name="Salvetti E."/>
            <person name="Wrobel A."/>
            <person name="Rasinkangas P."/>
            <person name="Parkhill J."/>
            <person name="Rea M.C."/>
            <person name="O'Sullivan O."/>
            <person name="Ritari J."/>
            <person name="Douillard F.P."/>
            <person name="Paul Ross R."/>
            <person name="Yang R."/>
            <person name="Briner A.E."/>
            <person name="Felis G.E."/>
            <person name="de Vos W.M."/>
            <person name="Barrangou R."/>
            <person name="Klaenhammer T.R."/>
            <person name="Caufield P.W."/>
            <person name="Cui Y."/>
            <person name="Zhang H."/>
            <person name="O'Toole P.W."/>
        </authorList>
    </citation>
    <scope>NUCLEOTIDE SEQUENCE [LARGE SCALE GENOMIC DNA]</scope>
    <source>
        <strain evidence="1 2">LMG 26013</strain>
    </source>
</reference>
<gene>
    <name evidence="1" type="ORF">IV64_GL000108</name>
</gene>
<protein>
    <submittedName>
        <fullName evidence="1">Uncharacterized protein</fullName>
    </submittedName>
</protein>
<keyword evidence="2" id="KW-1185">Reference proteome</keyword>
<sequence length="97" mass="11244">MIDMIIKSTLENYLAFFNTPLLSAGQTIGELVVLIQAHYAQRQTDEHLSIYYDAVADNIVIDWNDQHQVIKRFTNDHFNRIESAYLAMQDEQRAVQA</sequence>
<dbReference type="EMBL" id="JQCL01000074">
    <property type="protein sequence ID" value="KRO08985.1"/>
    <property type="molecule type" value="Genomic_DNA"/>
</dbReference>
<dbReference type="Proteomes" id="UP000051783">
    <property type="component" value="Unassembled WGS sequence"/>
</dbReference>
<accession>A0A0R2M517</accession>
<organism evidence="1 2">
    <name type="scientific">Lactiplantibacillus xiangfangensis</name>
    <dbReference type="NCBI Taxonomy" id="942150"/>
    <lineage>
        <taxon>Bacteria</taxon>
        <taxon>Bacillati</taxon>
        <taxon>Bacillota</taxon>
        <taxon>Bacilli</taxon>
        <taxon>Lactobacillales</taxon>
        <taxon>Lactobacillaceae</taxon>
        <taxon>Lactiplantibacillus</taxon>
    </lineage>
</organism>